<evidence type="ECO:0000313" key="2">
    <source>
        <dbReference type="EMBL" id="HIV26331.1"/>
    </source>
</evidence>
<evidence type="ECO:0008006" key="4">
    <source>
        <dbReference type="Google" id="ProtNLM"/>
    </source>
</evidence>
<keyword evidence="1" id="KW-0812">Transmembrane</keyword>
<dbReference type="Proteomes" id="UP000886884">
    <property type="component" value="Unassembled WGS sequence"/>
</dbReference>
<feature type="transmembrane region" description="Helical" evidence="1">
    <location>
        <begin position="50"/>
        <end position="68"/>
    </location>
</feature>
<dbReference type="AlphaFoldDB" id="A0A9D1P5I1"/>
<protein>
    <recommendedName>
        <fullName evidence="4">DUF4179 domain-containing protein</fullName>
    </recommendedName>
</protein>
<dbReference type="EMBL" id="DVOT01000001">
    <property type="protein sequence ID" value="HIV26331.1"/>
    <property type="molecule type" value="Genomic_DNA"/>
</dbReference>
<organism evidence="2 3">
    <name type="scientific">Candidatus Ornithocaccomicrobium faecavium</name>
    <dbReference type="NCBI Taxonomy" id="2840890"/>
    <lineage>
        <taxon>Bacteria</taxon>
        <taxon>Bacillati</taxon>
        <taxon>Bacillota</taxon>
        <taxon>Clostridia</taxon>
        <taxon>Candidatus Ornithocaccomicrobium</taxon>
    </lineage>
</organism>
<comment type="caution">
    <text evidence="2">The sequence shown here is derived from an EMBL/GenBank/DDBJ whole genome shotgun (WGS) entry which is preliminary data.</text>
</comment>
<accession>A0A9D1P5I1</accession>
<reference evidence="2" key="1">
    <citation type="submission" date="2020-10" db="EMBL/GenBank/DDBJ databases">
        <authorList>
            <person name="Gilroy R."/>
        </authorList>
    </citation>
    <scope>NUCLEOTIDE SEQUENCE</scope>
    <source>
        <strain evidence="2">CHK183-6373</strain>
    </source>
</reference>
<evidence type="ECO:0000256" key="1">
    <source>
        <dbReference type="SAM" id="Phobius"/>
    </source>
</evidence>
<gene>
    <name evidence="2" type="ORF">IAA64_00040</name>
</gene>
<proteinExistence type="predicted"/>
<keyword evidence="1" id="KW-0472">Membrane</keyword>
<reference evidence="2" key="2">
    <citation type="journal article" date="2021" name="PeerJ">
        <title>Extensive microbial diversity within the chicken gut microbiome revealed by metagenomics and culture.</title>
        <authorList>
            <person name="Gilroy R."/>
            <person name="Ravi A."/>
            <person name="Getino M."/>
            <person name="Pursley I."/>
            <person name="Horton D.L."/>
            <person name="Alikhan N.F."/>
            <person name="Baker D."/>
            <person name="Gharbi K."/>
            <person name="Hall N."/>
            <person name="Watson M."/>
            <person name="Adriaenssens E.M."/>
            <person name="Foster-Nyarko E."/>
            <person name="Jarju S."/>
            <person name="Secka A."/>
            <person name="Antonio M."/>
            <person name="Oren A."/>
            <person name="Chaudhuri R.R."/>
            <person name="La Ragione R."/>
            <person name="Hildebrand F."/>
            <person name="Pallen M.J."/>
        </authorList>
    </citation>
    <scope>NUCLEOTIDE SEQUENCE</scope>
    <source>
        <strain evidence="2">CHK183-6373</strain>
    </source>
</reference>
<evidence type="ECO:0000313" key="3">
    <source>
        <dbReference type="Proteomes" id="UP000886884"/>
    </source>
</evidence>
<keyword evidence="1" id="KW-1133">Transmembrane helix</keyword>
<sequence>MRKNDRDMRECVKHSLDARLSGLTSVPFLEQRVLAGEGKEKRKMRKKRRIVLALALALALLSVTAFAASKLDLFRFMEKVRDPIEPLDGAEALVSTDLGSAENELVTLRVEEAVYDGQGVMVLARLAPKDPEQYALHNSFFLDAPEEEYLVEYMPAEVPEGVYPYANGTMEIRNGPDERALYVDGEPVELPTDRETADAAGLPVYLDGDAMYFTHQESEQITRLDGKQMIFFEVVMAPASEGAEGLANGMSGNAEAQPDGSVLLWFDAFSDAPLPETVEMKLNVSVFLDGEPFPLEDIAFSLDRAEPERTAAFAPEGDGAIGERVRIRAVNMTVTKVRGYLTIDYEYQAAEGEPMGISFRLYDGEGNEIHTGSGGGMFDAETGIYREQQEMQSFDEIPTSLILEAKAIGGEVLGRCTVALQE</sequence>
<name>A0A9D1P5I1_9FIRM</name>